<gene>
    <name evidence="1" type="ORF">ALP48_04007</name>
</gene>
<comment type="caution">
    <text evidence="1">The sequence shown here is derived from an EMBL/GenBank/DDBJ whole genome shotgun (WGS) entry which is preliminary data.</text>
</comment>
<dbReference type="Proteomes" id="UP000268096">
    <property type="component" value="Unassembled WGS sequence"/>
</dbReference>
<name>A0A0P9ZW83_PSESX</name>
<evidence type="ECO:0000313" key="1">
    <source>
        <dbReference type="EMBL" id="RMT39680.1"/>
    </source>
</evidence>
<reference evidence="1 2" key="1">
    <citation type="submission" date="2018-08" db="EMBL/GenBank/DDBJ databases">
        <title>Recombination of ecologically and evolutionarily significant loci maintains genetic cohesion in the Pseudomonas syringae species complex.</title>
        <authorList>
            <person name="Dillon M."/>
            <person name="Thakur S."/>
            <person name="Almeida R.N.D."/>
            <person name="Weir B.S."/>
            <person name="Guttman D.S."/>
        </authorList>
    </citation>
    <scope>NUCLEOTIDE SEQUENCE [LARGE SCALE GENOMIC DNA]</scope>
    <source>
        <strain evidence="1 2">ICMP 16926</strain>
    </source>
</reference>
<dbReference type="AlphaFoldDB" id="A0A0P9ZW83"/>
<dbReference type="EMBL" id="RBTH01000370">
    <property type="protein sequence ID" value="RMT39680.1"/>
    <property type="molecule type" value="Genomic_DNA"/>
</dbReference>
<evidence type="ECO:0000313" key="2">
    <source>
        <dbReference type="Proteomes" id="UP000268096"/>
    </source>
</evidence>
<organism evidence="1 2">
    <name type="scientific">Pseudomonas syringae pv. solidagae</name>
    <dbReference type="NCBI Taxonomy" id="264458"/>
    <lineage>
        <taxon>Bacteria</taxon>
        <taxon>Pseudomonadati</taxon>
        <taxon>Pseudomonadota</taxon>
        <taxon>Gammaproteobacteria</taxon>
        <taxon>Pseudomonadales</taxon>
        <taxon>Pseudomonadaceae</taxon>
        <taxon>Pseudomonas</taxon>
        <taxon>Pseudomonas syringae</taxon>
    </lineage>
</organism>
<protein>
    <submittedName>
        <fullName evidence="1">Uncharacterized protein</fullName>
    </submittedName>
</protein>
<sequence length="65" mass="7411">MRLNSVGSCLRFCLSTFAHIMIRQTVALLMIGNTDEYRLVSKKAFSVYDLAIEVTLNMLTRRINA</sequence>
<proteinExistence type="predicted"/>
<accession>A0A0P9ZW83</accession>